<dbReference type="SUPFAM" id="SSF50630">
    <property type="entry name" value="Acid proteases"/>
    <property type="match status" value="1"/>
</dbReference>
<organism evidence="4 5">
    <name type="scientific">Flavobacterium rhizosphaerae</name>
    <dbReference type="NCBI Taxonomy" id="3163298"/>
    <lineage>
        <taxon>Bacteria</taxon>
        <taxon>Pseudomonadati</taxon>
        <taxon>Bacteroidota</taxon>
        <taxon>Flavobacteriia</taxon>
        <taxon>Flavobacteriales</taxon>
        <taxon>Flavobacteriaceae</taxon>
        <taxon>Flavobacterium</taxon>
    </lineage>
</organism>
<dbReference type="PROSITE" id="PS50175">
    <property type="entry name" value="ASP_PROT_RETROV"/>
    <property type="match status" value="1"/>
</dbReference>
<evidence type="ECO:0000313" key="4">
    <source>
        <dbReference type="EMBL" id="MFL9843950.1"/>
    </source>
</evidence>
<reference evidence="4 5" key="1">
    <citation type="submission" date="2024-06" db="EMBL/GenBank/DDBJ databases">
        <authorList>
            <person name="Kaempfer P."/>
            <person name="Viver T."/>
        </authorList>
    </citation>
    <scope>NUCLEOTIDE SEQUENCE [LARGE SCALE GENOMIC DNA]</scope>
    <source>
        <strain evidence="4 5">ST-119</strain>
    </source>
</reference>
<keyword evidence="4" id="KW-0645">Protease</keyword>
<feature type="signal peptide" evidence="2">
    <location>
        <begin position="1"/>
        <end position="20"/>
    </location>
</feature>
<keyword evidence="1" id="KW-0378">Hydrolase</keyword>
<evidence type="ECO:0000256" key="1">
    <source>
        <dbReference type="ARBA" id="ARBA00022801"/>
    </source>
</evidence>
<gene>
    <name evidence="4" type="ORF">ABS766_05905</name>
</gene>
<evidence type="ECO:0000259" key="3">
    <source>
        <dbReference type="PROSITE" id="PS50175"/>
    </source>
</evidence>
<proteinExistence type="predicted"/>
<dbReference type="Pfam" id="PF13650">
    <property type="entry name" value="Asp_protease_2"/>
    <property type="match status" value="1"/>
</dbReference>
<dbReference type="RefSeq" id="WP_408084201.1">
    <property type="nucleotide sequence ID" value="NZ_JBELPZ010000004.1"/>
</dbReference>
<accession>A0ABW8YXS3</accession>
<dbReference type="GO" id="GO:0006508">
    <property type="term" value="P:proteolysis"/>
    <property type="evidence" value="ECO:0007669"/>
    <property type="project" value="UniProtKB-KW"/>
</dbReference>
<dbReference type="EMBL" id="JBELPZ010000004">
    <property type="protein sequence ID" value="MFL9843950.1"/>
    <property type="molecule type" value="Genomic_DNA"/>
</dbReference>
<feature type="domain" description="Peptidase A2" evidence="3">
    <location>
        <begin position="47"/>
        <end position="125"/>
    </location>
</feature>
<dbReference type="InterPro" id="IPR021109">
    <property type="entry name" value="Peptidase_aspartic_dom_sf"/>
</dbReference>
<keyword evidence="2" id="KW-0732">Signal</keyword>
<comment type="caution">
    <text evidence="4">The sequence shown here is derived from an EMBL/GenBank/DDBJ whole genome shotgun (WGS) entry which is preliminary data.</text>
</comment>
<dbReference type="GO" id="GO:0008233">
    <property type="term" value="F:peptidase activity"/>
    <property type="evidence" value="ECO:0007669"/>
    <property type="project" value="UniProtKB-KW"/>
</dbReference>
<sequence>MKVILTFVVLICNIVTYSQAKPQAVIPFTIEKNVVYIYCKVNATDSLKFMFDTGANGSVINRSSGKNPDIKITGSSLNTGSNGSNEVEQSDNNVVAFGDIKRQDVSLNIIDFQTDAFDGVFGTDLMKGNIVEIDYNRNEIRFYNQQATDIIYDRYEKLKLNFIDNYPAIESIIVIEGKEYKGIFGLDSGADDLLTIAAPYAKKHKLSEKMRNIGSATAQGSDGSVYEMQVMLCPIINFSGKYLYNIPAMLSESTEGIDSTEKMAGFFGNNLLKRFNTIIDFNRGFIYFKLNKNLYFDVYQ</sequence>
<evidence type="ECO:0000313" key="5">
    <source>
        <dbReference type="Proteomes" id="UP001629156"/>
    </source>
</evidence>
<keyword evidence="5" id="KW-1185">Reference proteome</keyword>
<protein>
    <submittedName>
        <fullName evidence="4">Aspartyl protease family protein</fullName>
    </submittedName>
</protein>
<dbReference type="Gene3D" id="2.40.70.10">
    <property type="entry name" value="Acid Proteases"/>
    <property type="match status" value="2"/>
</dbReference>
<dbReference type="InterPro" id="IPR001995">
    <property type="entry name" value="Peptidase_A2_cat"/>
</dbReference>
<feature type="chain" id="PRO_5047189166" evidence="2">
    <location>
        <begin position="21"/>
        <end position="300"/>
    </location>
</feature>
<evidence type="ECO:0000256" key="2">
    <source>
        <dbReference type="SAM" id="SignalP"/>
    </source>
</evidence>
<name>A0ABW8YXS3_9FLAO</name>
<dbReference type="Proteomes" id="UP001629156">
    <property type="component" value="Unassembled WGS sequence"/>
</dbReference>